<keyword evidence="2" id="KW-1185">Reference proteome</keyword>
<reference evidence="1" key="1">
    <citation type="submission" date="2020-07" db="EMBL/GenBank/DDBJ databases">
        <title>Multicomponent nature underlies the extraordinary mechanical properties of spider dragline silk.</title>
        <authorList>
            <person name="Kono N."/>
            <person name="Nakamura H."/>
            <person name="Mori M."/>
            <person name="Yoshida Y."/>
            <person name="Ohtoshi R."/>
            <person name="Malay A.D."/>
            <person name="Moran D.A.P."/>
            <person name="Tomita M."/>
            <person name="Numata K."/>
            <person name="Arakawa K."/>
        </authorList>
    </citation>
    <scope>NUCLEOTIDE SEQUENCE</scope>
</reference>
<proteinExistence type="predicted"/>
<comment type="caution">
    <text evidence="1">The sequence shown here is derived from an EMBL/GenBank/DDBJ whole genome shotgun (WGS) entry which is preliminary data.</text>
</comment>
<name>A0A8X6M3T0_TRICU</name>
<evidence type="ECO:0000313" key="2">
    <source>
        <dbReference type="Proteomes" id="UP000887116"/>
    </source>
</evidence>
<dbReference type="Proteomes" id="UP000887116">
    <property type="component" value="Unassembled WGS sequence"/>
</dbReference>
<accession>A0A8X6M3T0</accession>
<evidence type="ECO:0000313" key="1">
    <source>
        <dbReference type="EMBL" id="GFR30892.1"/>
    </source>
</evidence>
<dbReference type="AlphaFoldDB" id="A0A8X6M3T0"/>
<dbReference type="EMBL" id="BMAO01029330">
    <property type="protein sequence ID" value="GFR30892.1"/>
    <property type="molecule type" value="Genomic_DNA"/>
</dbReference>
<sequence>MMGVTKGQTTRNYADSVDNARILRAEKTAEAICRETRTLRRALKASENDNFEETKKESAALFIMAFTLSRSFQILQNQVIAYTDGSSDTDLDDIDKVGA</sequence>
<organism evidence="1 2">
    <name type="scientific">Trichonephila clavata</name>
    <name type="common">Joro spider</name>
    <name type="synonym">Nephila clavata</name>
    <dbReference type="NCBI Taxonomy" id="2740835"/>
    <lineage>
        <taxon>Eukaryota</taxon>
        <taxon>Metazoa</taxon>
        <taxon>Ecdysozoa</taxon>
        <taxon>Arthropoda</taxon>
        <taxon>Chelicerata</taxon>
        <taxon>Arachnida</taxon>
        <taxon>Araneae</taxon>
        <taxon>Araneomorphae</taxon>
        <taxon>Entelegynae</taxon>
        <taxon>Araneoidea</taxon>
        <taxon>Nephilidae</taxon>
        <taxon>Trichonephila</taxon>
    </lineage>
</organism>
<gene>
    <name evidence="1" type="ORF">TNCT_274311</name>
</gene>
<protein>
    <submittedName>
        <fullName evidence="1">Uncharacterized protein</fullName>
    </submittedName>
</protein>